<gene>
    <name evidence="7" type="ORF">CSSPTR1EN2_LOCUS4344</name>
</gene>
<name>A0ABP0TJH8_9BRYO</name>
<keyword evidence="4 6" id="KW-1133">Transmembrane helix</keyword>
<dbReference type="PANTHER" id="PTHR12300">
    <property type="entry name" value="HVA22-LIKE PROTEINS"/>
    <property type="match status" value="1"/>
</dbReference>
<comment type="similarity">
    <text evidence="2 6">Belongs to the DP1 family.</text>
</comment>
<comment type="subcellular location">
    <subcellularLocation>
        <location evidence="1 6">Membrane</location>
        <topology evidence="1 6">Multi-pass membrane protein</topology>
    </subcellularLocation>
</comment>
<reference evidence="7" key="1">
    <citation type="submission" date="2024-02" db="EMBL/GenBank/DDBJ databases">
        <authorList>
            <consortium name="ELIXIR-Norway"/>
            <consortium name="Elixir Norway"/>
        </authorList>
    </citation>
    <scope>NUCLEOTIDE SEQUENCE</scope>
</reference>
<dbReference type="PANTHER" id="PTHR12300:SF161">
    <property type="entry name" value="RECEPTOR EXPRESSION-ENHANCING PROTEIN"/>
    <property type="match status" value="1"/>
</dbReference>
<dbReference type="Proteomes" id="UP001497512">
    <property type="component" value="Chromosome 12"/>
</dbReference>
<dbReference type="InterPro" id="IPR004345">
    <property type="entry name" value="TB2_DP1_HVA22"/>
</dbReference>
<feature type="transmembrane region" description="Helical" evidence="6">
    <location>
        <begin position="12"/>
        <end position="32"/>
    </location>
</feature>
<evidence type="ECO:0000313" key="8">
    <source>
        <dbReference type="Proteomes" id="UP001497512"/>
    </source>
</evidence>
<dbReference type="Pfam" id="PF03134">
    <property type="entry name" value="TB2_DP1_HVA22"/>
    <property type="match status" value="1"/>
</dbReference>
<keyword evidence="8" id="KW-1185">Reference proteome</keyword>
<evidence type="ECO:0000256" key="6">
    <source>
        <dbReference type="RuleBase" id="RU362006"/>
    </source>
</evidence>
<dbReference type="EMBL" id="OZ019904">
    <property type="protein sequence ID" value="CAK9198253.1"/>
    <property type="molecule type" value="Genomic_DNA"/>
</dbReference>
<evidence type="ECO:0000256" key="3">
    <source>
        <dbReference type="ARBA" id="ARBA00022692"/>
    </source>
</evidence>
<evidence type="ECO:0000256" key="1">
    <source>
        <dbReference type="ARBA" id="ARBA00004141"/>
    </source>
</evidence>
<feature type="transmembrane region" description="Helical" evidence="6">
    <location>
        <begin position="44"/>
        <end position="64"/>
    </location>
</feature>
<organism evidence="7 8">
    <name type="scientific">Sphagnum troendelagicum</name>
    <dbReference type="NCBI Taxonomy" id="128251"/>
    <lineage>
        <taxon>Eukaryota</taxon>
        <taxon>Viridiplantae</taxon>
        <taxon>Streptophyta</taxon>
        <taxon>Embryophyta</taxon>
        <taxon>Bryophyta</taxon>
        <taxon>Sphagnophytina</taxon>
        <taxon>Sphagnopsida</taxon>
        <taxon>Sphagnales</taxon>
        <taxon>Sphagnaceae</taxon>
        <taxon>Sphagnum</taxon>
    </lineage>
</organism>
<keyword evidence="3 6" id="KW-0812">Transmembrane</keyword>
<accession>A0ABP0TJH8</accession>
<evidence type="ECO:0000256" key="5">
    <source>
        <dbReference type="ARBA" id="ARBA00023136"/>
    </source>
</evidence>
<proteinExistence type="inferred from homology"/>
<evidence type="ECO:0000256" key="4">
    <source>
        <dbReference type="ARBA" id="ARBA00022989"/>
    </source>
</evidence>
<evidence type="ECO:0000313" key="7">
    <source>
        <dbReference type="EMBL" id="CAK9198253.1"/>
    </source>
</evidence>
<sequence length="171" mass="19198">MGWFWALALRANSLAGPVVMLIYPLYASIMAIESPYKEDDQLWLTYWVLYSFVTLLELVAAPIFRWIPLWSTIKLLVASWLVLPEFRGGIIIYEHFVKPYSSGTVQNGDAKLTDSQNANAKLTDSQRKILASISPDTRSSVAQYIDENGSDAFDKLMAAAVAESRKNRESS</sequence>
<keyword evidence="5 6" id="KW-0472">Membrane</keyword>
<protein>
    <recommendedName>
        <fullName evidence="6">HVA22-like protein</fullName>
    </recommendedName>
</protein>
<evidence type="ECO:0000256" key="2">
    <source>
        <dbReference type="ARBA" id="ARBA00008573"/>
    </source>
</evidence>